<dbReference type="InterPro" id="IPR004358">
    <property type="entry name" value="Sig_transdc_His_kin-like_C"/>
</dbReference>
<evidence type="ECO:0000256" key="2">
    <source>
        <dbReference type="ARBA" id="ARBA00012438"/>
    </source>
</evidence>
<name>A0ABT7VW89_9GAMM</name>
<dbReference type="PRINTS" id="PR00344">
    <property type="entry name" value="BCTRLSENSOR"/>
</dbReference>
<dbReference type="InterPro" id="IPR036061">
    <property type="entry name" value="CheW-like_dom_sf"/>
</dbReference>
<dbReference type="InterPro" id="IPR003594">
    <property type="entry name" value="HATPase_dom"/>
</dbReference>
<dbReference type="SMART" id="SM00260">
    <property type="entry name" value="CheW"/>
    <property type="match status" value="1"/>
</dbReference>
<reference evidence="5" key="1">
    <citation type="submission" date="2023-06" db="EMBL/GenBank/DDBJ databases">
        <title>Uncultivated large filamentous bacteria from sulfidic sediments reveal new species and different genomic features in energy metabolism and defense.</title>
        <authorList>
            <person name="Fonseca A."/>
        </authorList>
    </citation>
    <scope>NUCLEOTIDE SEQUENCE</scope>
    <source>
        <strain evidence="5">HSG4</strain>
    </source>
</reference>
<dbReference type="PANTHER" id="PTHR43395:SF8">
    <property type="entry name" value="HISTIDINE KINASE"/>
    <property type="match status" value="1"/>
</dbReference>
<keyword evidence="5" id="KW-0547">Nucleotide-binding</keyword>
<feature type="non-terminal residue" evidence="5">
    <location>
        <position position="351"/>
    </location>
</feature>
<comment type="caution">
    <text evidence="5">The sequence shown here is derived from an EMBL/GenBank/DDBJ whole genome shotgun (WGS) entry which is preliminary data.</text>
</comment>
<dbReference type="Gene3D" id="2.30.30.40">
    <property type="entry name" value="SH3 Domains"/>
    <property type="match status" value="1"/>
</dbReference>
<dbReference type="InterPro" id="IPR051315">
    <property type="entry name" value="Bact_Chemotaxis_CheA"/>
</dbReference>
<keyword evidence="6" id="KW-1185">Reference proteome</keyword>
<dbReference type="SMART" id="SM00387">
    <property type="entry name" value="HATPase_c"/>
    <property type="match status" value="1"/>
</dbReference>
<dbReference type="InterPro" id="IPR002545">
    <property type="entry name" value="CheW-lke_dom"/>
</dbReference>
<dbReference type="PROSITE" id="PS50109">
    <property type="entry name" value="HIS_KIN"/>
    <property type="match status" value="1"/>
</dbReference>
<dbReference type="SUPFAM" id="SSF50341">
    <property type="entry name" value="CheW-like"/>
    <property type="match status" value="1"/>
</dbReference>
<dbReference type="InterPro" id="IPR036890">
    <property type="entry name" value="HATPase_C_sf"/>
</dbReference>
<dbReference type="PANTHER" id="PTHR43395">
    <property type="entry name" value="SENSOR HISTIDINE KINASE CHEA"/>
    <property type="match status" value="1"/>
</dbReference>
<evidence type="ECO:0000313" key="6">
    <source>
        <dbReference type="Proteomes" id="UP001171945"/>
    </source>
</evidence>
<protein>
    <recommendedName>
        <fullName evidence="2">histidine kinase</fullName>
        <ecNumber evidence="2">2.7.13.3</ecNumber>
    </recommendedName>
</protein>
<dbReference type="EC" id="2.7.13.3" evidence="2"/>
<evidence type="ECO:0000256" key="1">
    <source>
        <dbReference type="ARBA" id="ARBA00000085"/>
    </source>
</evidence>
<feature type="domain" description="CheW-like" evidence="4">
    <location>
        <begin position="191"/>
        <end position="327"/>
    </location>
</feature>
<evidence type="ECO:0000259" key="3">
    <source>
        <dbReference type="PROSITE" id="PS50109"/>
    </source>
</evidence>
<evidence type="ECO:0000313" key="5">
    <source>
        <dbReference type="EMBL" id="MDM8563842.1"/>
    </source>
</evidence>
<dbReference type="Pfam" id="PF01584">
    <property type="entry name" value="CheW"/>
    <property type="match status" value="1"/>
</dbReference>
<comment type="catalytic activity">
    <reaction evidence="1">
        <text>ATP + protein L-histidine = ADP + protein N-phospho-L-histidine.</text>
        <dbReference type="EC" id="2.7.13.3"/>
    </reaction>
</comment>
<keyword evidence="5" id="KW-0067">ATP-binding</keyword>
<dbReference type="Pfam" id="PF02518">
    <property type="entry name" value="HATPase_c"/>
    <property type="match status" value="1"/>
</dbReference>
<sequence length="351" mass="38380">MTTRMVPVSTIISKLQRNIRQTCRMTGKKSDLEVSGTDIMMDSDVLSNLADPLQHILRNAVDHGIEIPDERVLLGKPESGQIKLSFYREGNNIVVCCQDDGQGLNYTNIRYTAIQRGLITENKELTEQDLARLILTSGFSTKSGVTQVSGRGVGMDVVHTNIRQMKGTLDLSSETGKGTTILIKLPMTLVTVHVLLVRVGTRQFGIQTNHLEQVIAPGAGEFYRVGEEITLKKGKNLYALKSLAKLLNMPDTAEITEEENRPIILVHEETGITAVLVDELLDTHDLVMKTMGNYVTNIRGVAGASILGDGSLVPLLDLPELLRLPIQAAMPLATAKGQPENVARATPHIMI</sequence>
<accession>A0ABT7VW89</accession>
<proteinExistence type="predicted"/>
<dbReference type="GO" id="GO:0005524">
    <property type="term" value="F:ATP binding"/>
    <property type="evidence" value="ECO:0007669"/>
    <property type="project" value="UniProtKB-KW"/>
</dbReference>
<gene>
    <name evidence="5" type="ORF">QUF54_10860</name>
</gene>
<dbReference type="InterPro" id="IPR005467">
    <property type="entry name" value="His_kinase_dom"/>
</dbReference>
<organism evidence="5 6">
    <name type="scientific">Candidatus Marithioploca araucensis</name>
    <dbReference type="NCBI Taxonomy" id="70273"/>
    <lineage>
        <taxon>Bacteria</taxon>
        <taxon>Pseudomonadati</taxon>
        <taxon>Pseudomonadota</taxon>
        <taxon>Gammaproteobacteria</taxon>
        <taxon>Thiotrichales</taxon>
        <taxon>Thiotrichaceae</taxon>
        <taxon>Candidatus Marithioploca</taxon>
    </lineage>
</organism>
<dbReference type="PROSITE" id="PS50851">
    <property type="entry name" value="CHEW"/>
    <property type="match status" value="1"/>
</dbReference>
<dbReference type="Gene3D" id="3.30.565.10">
    <property type="entry name" value="Histidine kinase-like ATPase, C-terminal domain"/>
    <property type="match status" value="1"/>
</dbReference>
<dbReference type="EMBL" id="JAUCGM010000912">
    <property type="protein sequence ID" value="MDM8563842.1"/>
    <property type="molecule type" value="Genomic_DNA"/>
</dbReference>
<dbReference type="SUPFAM" id="SSF55874">
    <property type="entry name" value="ATPase domain of HSP90 chaperone/DNA topoisomerase II/histidine kinase"/>
    <property type="match status" value="1"/>
</dbReference>
<feature type="domain" description="Histidine kinase" evidence="3">
    <location>
        <begin position="1"/>
        <end position="189"/>
    </location>
</feature>
<evidence type="ECO:0000259" key="4">
    <source>
        <dbReference type="PROSITE" id="PS50851"/>
    </source>
</evidence>
<dbReference type="Proteomes" id="UP001171945">
    <property type="component" value="Unassembled WGS sequence"/>
</dbReference>